<dbReference type="Gene3D" id="3.30.70.20">
    <property type="match status" value="1"/>
</dbReference>
<dbReference type="PIRSF" id="PIRSF000371">
    <property type="entry name" value="PFL_act_enz"/>
    <property type="match status" value="1"/>
</dbReference>
<keyword evidence="8" id="KW-0411">Iron-sulfur</keyword>
<evidence type="ECO:0000256" key="8">
    <source>
        <dbReference type="ARBA" id="ARBA00023014"/>
    </source>
</evidence>
<evidence type="ECO:0000256" key="3">
    <source>
        <dbReference type="ARBA" id="ARBA00022485"/>
    </source>
</evidence>
<evidence type="ECO:0000256" key="9">
    <source>
        <dbReference type="ARBA" id="ARBA00047365"/>
    </source>
</evidence>
<dbReference type="GO" id="GO:0046872">
    <property type="term" value="F:metal ion binding"/>
    <property type="evidence" value="ECO:0007669"/>
    <property type="project" value="UniProtKB-KW"/>
</dbReference>
<evidence type="ECO:0000256" key="2">
    <source>
        <dbReference type="ARBA" id="ARBA00009777"/>
    </source>
</evidence>
<keyword evidence="13" id="KW-1185">Reference proteome</keyword>
<dbReference type="InterPro" id="IPR040074">
    <property type="entry name" value="BssD/PflA/YjjW"/>
</dbReference>
<keyword evidence="3" id="KW-0004">4Fe-4S</keyword>
<feature type="domain" description="4Fe-4S ferredoxin-type" evidence="10">
    <location>
        <begin position="43"/>
        <end position="72"/>
    </location>
</feature>
<dbReference type="STRING" id="112903.SAMN04490178_10645"/>
<dbReference type="PROSITE" id="PS01087">
    <property type="entry name" value="RADICAL_ACTIVATING"/>
    <property type="match status" value="1"/>
</dbReference>
<dbReference type="InterPro" id="IPR012839">
    <property type="entry name" value="Organic_radical_activase"/>
</dbReference>
<evidence type="ECO:0000256" key="5">
    <source>
        <dbReference type="ARBA" id="ARBA00022723"/>
    </source>
</evidence>
<evidence type="ECO:0000256" key="6">
    <source>
        <dbReference type="ARBA" id="ARBA00023002"/>
    </source>
</evidence>
<dbReference type="SFLD" id="SFLDG01118">
    <property type="entry name" value="activating_enzymes__group_2"/>
    <property type="match status" value="1"/>
</dbReference>
<keyword evidence="4" id="KW-0949">S-adenosyl-L-methionine</keyword>
<dbReference type="PANTHER" id="PTHR30352:SF4">
    <property type="entry name" value="PYRUVATE FORMATE-LYASE 2-ACTIVATING ENZYME"/>
    <property type="match status" value="1"/>
</dbReference>
<dbReference type="SFLD" id="SFLDG01066">
    <property type="entry name" value="organic_radical-activating_enz"/>
    <property type="match status" value="1"/>
</dbReference>
<dbReference type="PANTHER" id="PTHR30352">
    <property type="entry name" value="PYRUVATE FORMATE-LYASE-ACTIVATING ENZYME"/>
    <property type="match status" value="1"/>
</dbReference>
<dbReference type="Proteomes" id="UP000198847">
    <property type="component" value="Unassembled WGS sequence"/>
</dbReference>
<dbReference type="GO" id="GO:0051539">
    <property type="term" value="F:4 iron, 4 sulfur cluster binding"/>
    <property type="evidence" value="ECO:0007669"/>
    <property type="project" value="UniProtKB-KW"/>
</dbReference>
<comment type="catalytic activity">
    <reaction evidence="9">
        <text>glycyl-[protein] + reduced [flavodoxin] + S-adenosyl-L-methionine = glycin-2-yl radical-[protein] + semiquinone [flavodoxin] + 5'-deoxyadenosine + L-methionine + H(+)</text>
        <dbReference type="Rhea" id="RHEA:61976"/>
        <dbReference type="Rhea" id="RHEA-COMP:10622"/>
        <dbReference type="Rhea" id="RHEA-COMP:14480"/>
        <dbReference type="Rhea" id="RHEA-COMP:15993"/>
        <dbReference type="Rhea" id="RHEA-COMP:15994"/>
        <dbReference type="ChEBI" id="CHEBI:15378"/>
        <dbReference type="ChEBI" id="CHEBI:17319"/>
        <dbReference type="ChEBI" id="CHEBI:29947"/>
        <dbReference type="ChEBI" id="CHEBI:32722"/>
        <dbReference type="ChEBI" id="CHEBI:57618"/>
        <dbReference type="ChEBI" id="CHEBI:57844"/>
        <dbReference type="ChEBI" id="CHEBI:59789"/>
        <dbReference type="ChEBI" id="CHEBI:140311"/>
    </reaction>
</comment>
<dbReference type="EMBL" id="FODY01000006">
    <property type="protein sequence ID" value="SEO86621.1"/>
    <property type="molecule type" value="Genomic_DNA"/>
</dbReference>
<evidence type="ECO:0000313" key="13">
    <source>
        <dbReference type="Proteomes" id="UP000198847"/>
    </source>
</evidence>
<dbReference type="GO" id="GO:0016829">
    <property type="term" value="F:lyase activity"/>
    <property type="evidence" value="ECO:0007669"/>
    <property type="project" value="UniProtKB-KW"/>
</dbReference>
<evidence type="ECO:0000259" key="11">
    <source>
        <dbReference type="PROSITE" id="PS51918"/>
    </source>
</evidence>
<comment type="cofactor">
    <cofactor evidence="1">
        <name>[4Fe-4S] cluster</name>
        <dbReference type="ChEBI" id="CHEBI:49883"/>
    </cofactor>
</comment>
<dbReference type="CDD" id="cd01335">
    <property type="entry name" value="Radical_SAM"/>
    <property type="match status" value="1"/>
</dbReference>
<keyword evidence="6" id="KW-0560">Oxidoreductase</keyword>
<dbReference type="InterPro" id="IPR034457">
    <property type="entry name" value="Organic_radical-activating"/>
</dbReference>
<comment type="similarity">
    <text evidence="2">Belongs to the organic radical-activating enzymes family.</text>
</comment>
<accession>A0A1H8T6T0</accession>
<protein>
    <submittedName>
        <fullName evidence="12">Pyruvate formate lyase activating enzyme</fullName>
    </submittedName>
</protein>
<reference evidence="12 13" key="1">
    <citation type="submission" date="2016-10" db="EMBL/GenBank/DDBJ databases">
        <authorList>
            <person name="de Groot N.N."/>
        </authorList>
    </citation>
    <scope>NUCLEOTIDE SEQUENCE [LARGE SCALE GENOMIC DNA]</scope>
    <source>
        <strain evidence="12 13">DSM 13305</strain>
    </source>
</reference>
<dbReference type="InterPro" id="IPR013785">
    <property type="entry name" value="Aldolase_TIM"/>
</dbReference>
<feature type="domain" description="4Fe-4S ferredoxin-type" evidence="10">
    <location>
        <begin position="73"/>
        <end position="101"/>
    </location>
</feature>
<dbReference type="InterPro" id="IPR007197">
    <property type="entry name" value="rSAM"/>
</dbReference>
<gene>
    <name evidence="12" type="ORF">SAMN04490178_10645</name>
</gene>
<dbReference type="NCBIfam" id="TIGR02494">
    <property type="entry name" value="PFLE_PFLC"/>
    <property type="match status" value="1"/>
</dbReference>
<dbReference type="InterPro" id="IPR058240">
    <property type="entry name" value="rSAM_sf"/>
</dbReference>
<dbReference type="PROSITE" id="PS51918">
    <property type="entry name" value="RADICAL_SAM"/>
    <property type="match status" value="1"/>
</dbReference>
<dbReference type="InterPro" id="IPR001989">
    <property type="entry name" value="Radical_activat_CS"/>
</dbReference>
<evidence type="ECO:0000256" key="1">
    <source>
        <dbReference type="ARBA" id="ARBA00001966"/>
    </source>
</evidence>
<feature type="domain" description="Radical SAM core" evidence="11">
    <location>
        <begin position="12"/>
        <end position="299"/>
    </location>
</feature>
<keyword evidence="5" id="KW-0479">Metal-binding</keyword>
<sequence length="299" mass="33117">MRVFDIERFAIHDGSGIRTVVFLQGCPLRCPWCANPESWHIETRLMYIKSKCVACGRCASVCPVDAIKLSDNRLNIDRRACTTCGACVEVCPHNALYLAGKVMTTSEILRIVMRDHDYYRNSGGGITLSGGEPFFQFQGALALLRESKEAGLHTAVETTGQVNPLQFCQAIPLVDQFLFDLKHCDPVILKEFTGGDLSLIKQNLQAAAEQKAEMIILRVPVVPGFNNNQDTIDGIYKIALENNISTVHLLPYHTLGKSKFAQLGLEYPYKDELPMLKNEELVPFCEIGKAKGLAVRIGG</sequence>
<evidence type="ECO:0000259" key="10">
    <source>
        <dbReference type="PROSITE" id="PS51379"/>
    </source>
</evidence>
<evidence type="ECO:0000256" key="4">
    <source>
        <dbReference type="ARBA" id="ARBA00022691"/>
    </source>
</evidence>
<dbReference type="GO" id="GO:0016491">
    <property type="term" value="F:oxidoreductase activity"/>
    <property type="evidence" value="ECO:0007669"/>
    <property type="project" value="UniProtKB-KW"/>
</dbReference>
<dbReference type="SFLD" id="SFLDS00029">
    <property type="entry name" value="Radical_SAM"/>
    <property type="match status" value="1"/>
</dbReference>
<evidence type="ECO:0000256" key="7">
    <source>
        <dbReference type="ARBA" id="ARBA00023004"/>
    </source>
</evidence>
<proteinExistence type="inferred from homology"/>
<dbReference type="Pfam" id="PF13353">
    <property type="entry name" value="Fer4_12"/>
    <property type="match status" value="1"/>
</dbReference>
<dbReference type="PROSITE" id="PS00198">
    <property type="entry name" value="4FE4S_FER_1"/>
    <property type="match status" value="1"/>
</dbReference>
<dbReference type="SUPFAM" id="SSF54862">
    <property type="entry name" value="4Fe-4S ferredoxins"/>
    <property type="match status" value="1"/>
</dbReference>
<keyword evidence="12" id="KW-0670">Pyruvate</keyword>
<dbReference type="InterPro" id="IPR017896">
    <property type="entry name" value="4Fe4S_Fe-S-bd"/>
</dbReference>
<evidence type="ECO:0000313" key="12">
    <source>
        <dbReference type="EMBL" id="SEO86621.1"/>
    </source>
</evidence>
<dbReference type="SUPFAM" id="SSF102114">
    <property type="entry name" value="Radical SAM enzymes"/>
    <property type="match status" value="1"/>
</dbReference>
<keyword evidence="7" id="KW-0408">Iron</keyword>
<dbReference type="PROSITE" id="PS51379">
    <property type="entry name" value="4FE4S_FER_2"/>
    <property type="match status" value="2"/>
</dbReference>
<dbReference type="Gene3D" id="3.20.20.70">
    <property type="entry name" value="Aldolase class I"/>
    <property type="match status" value="1"/>
</dbReference>
<organism evidence="12 13">
    <name type="scientific">Propionispora vibrioides</name>
    <dbReference type="NCBI Taxonomy" id="112903"/>
    <lineage>
        <taxon>Bacteria</taxon>
        <taxon>Bacillati</taxon>
        <taxon>Bacillota</taxon>
        <taxon>Negativicutes</taxon>
        <taxon>Selenomonadales</taxon>
        <taxon>Sporomusaceae</taxon>
        <taxon>Propionispora</taxon>
    </lineage>
</organism>
<dbReference type="RefSeq" id="WP_245732264.1">
    <property type="nucleotide sequence ID" value="NZ_FODY01000006.1"/>
</dbReference>
<name>A0A1H8T6T0_9FIRM</name>
<dbReference type="InterPro" id="IPR017900">
    <property type="entry name" value="4Fe4S_Fe_S_CS"/>
</dbReference>
<dbReference type="AlphaFoldDB" id="A0A1H8T6T0"/>
<keyword evidence="12" id="KW-0456">Lyase</keyword>